<evidence type="ECO:0000256" key="1">
    <source>
        <dbReference type="SAM" id="MobiDB-lite"/>
    </source>
</evidence>
<feature type="compositionally biased region" description="Basic and acidic residues" evidence="1">
    <location>
        <begin position="102"/>
        <end position="120"/>
    </location>
</feature>
<dbReference type="EMBL" id="CADEAL010004178">
    <property type="protein sequence ID" value="CAB1453600.1"/>
    <property type="molecule type" value="Genomic_DNA"/>
</dbReference>
<feature type="region of interest" description="Disordered" evidence="1">
    <location>
        <begin position="96"/>
        <end position="125"/>
    </location>
</feature>
<dbReference type="Proteomes" id="UP001153269">
    <property type="component" value="Unassembled WGS sequence"/>
</dbReference>
<evidence type="ECO:0000313" key="3">
    <source>
        <dbReference type="Proteomes" id="UP001153269"/>
    </source>
</evidence>
<sequence>MRPSIPEQQRLQQVDSLLSNLSQDSSSIAALLLGNNGKARTSGRRRSWKNSKDQTGSFEFGLHGLTWPKRGSSSVGQVDEARDEFRMLNVRLPSPWKQLNGHGRDKETLTPEQWKPRDAGSKPTGLSECQLVISWLNEGRNSSGYPFESSSSRSVCLCLRLAPVCGFISEGLQSTWLLSQWERRTETEERQKGVEKSRPHFLPPSLSCRVQAINTR</sequence>
<dbReference type="AlphaFoldDB" id="A0A9N7Z718"/>
<protein>
    <submittedName>
        <fullName evidence="2">Uncharacterized protein</fullName>
    </submittedName>
</protein>
<reference evidence="2" key="1">
    <citation type="submission" date="2020-03" db="EMBL/GenBank/DDBJ databases">
        <authorList>
            <person name="Weist P."/>
        </authorList>
    </citation>
    <scope>NUCLEOTIDE SEQUENCE</scope>
</reference>
<keyword evidence="3" id="KW-1185">Reference proteome</keyword>
<evidence type="ECO:0000313" key="2">
    <source>
        <dbReference type="EMBL" id="CAB1453600.1"/>
    </source>
</evidence>
<organism evidence="2 3">
    <name type="scientific">Pleuronectes platessa</name>
    <name type="common">European plaice</name>
    <dbReference type="NCBI Taxonomy" id="8262"/>
    <lineage>
        <taxon>Eukaryota</taxon>
        <taxon>Metazoa</taxon>
        <taxon>Chordata</taxon>
        <taxon>Craniata</taxon>
        <taxon>Vertebrata</taxon>
        <taxon>Euteleostomi</taxon>
        <taxon>Actinopterygii</taxon>
        <taxon>Neopterygii</taxon>
        <taxon>Teleostei</taxon>
        <taxon>Neoteleostei</taxon>
        <taxon>Acanthomorphata</taxon>
        <taxon>Carangaria</taxon>
        <taxon>Pleuronectiformes</taxon>
        <taxon>Pleuronectoidei</taxon>
        <taxon>Pleuronectidae</taxon>
        <taxon>Pleuronectes</taxon>
    </lineage>
</organism>
<gene>
    <name evidence="2" type="ORF">PLEPLA_LOCUS41356</name>
</gene>
<name>A0A9N7Z718_PLEPL</name>
<comment type="caution">
    <text evidence="2">The sequence shown here is derived from an EMBL/GenBank/DDBJ whole genome shotgun (WGS) entry which is preliminary data.</text>
</comment>
<proteinExistence type="predicted"/>
<accession>A0A9N7Z718</accession>